<dbReference type="EMBL" id="CAKOFQ010006833">
    <property type="protein sequence ID" value="CAH1975209.1"/>
    <property type="molecule type" value="Genomic_DNA"/>
</dbReference>
<gene>
    <name evidence="3" type="ORF">ACAOBT_LOCUS11499</name>
</gene>
<feature type="signal peptide" evidence="2">
    <location>
        <begin position="1"/>
        <end position="21"/>
    </location>
</feature>
<protein>
    <recommendedName>
        <fullName evidence="5">Venom polypeptide</fullName>
    </recommendedName>
</protein>
<dbReference type="AlphaFoldDB" id="A0A9P0KI42"/>
<keyword evidence="4" id="KW-1185">Reference proteome</keyword>
<evidence type="ECO:0000256" key="1">
    <source>
        <dbReference type="SAM" id="Coils"/>
    </source>
</evidence>
<name>A0A9P0KI42_ACAOB</name>
<organism evidence="3 4">
    <name type="scientific">Acanthoscelides obtectus</name>
    <name type="common">Bean weevil</name>
    <name type="synonym">Bruchus obtectus</name>
    <dbReference type="NCBI Taxonomy" id="200917"/>
    <lineage>
        <taxon>Eukaryota</taxon>
        <taxon>Metazoa</taxon>
        <taxon>Ecdysozoa</taxon>
        <taxon>Arthropoda</taxon>
        <taxon>Hexapoda</taxon>
        <taxon>Insecta</taxon>
        <taxon>Pterygota</taxon>
        <taxon>Neoptera</taxon>
        <taxon>Endopterygota</taxon>
        <taxon>Coleoptera</taxon>
        <taxon>Polyphaga</taxon>
        <taxon>Cucujiformia</taxon>
        <taxon>Chrysomeloidea</taxon>
        <taxon>Chrysomelidae</taxon>
        <taxon>Bruchinae</taxon>
        <taxon>Bruchini</taxon>
        <taxon>Acanthoscelides</taxon>
    </lineage>
</organism>
<proteinExistence type="predicted"/>
<keyword evidence="2" id="KW-0732">Signal</keyword>
<keyword evidence="1" id="KW-0175">Coiled coil</keyword>
<sequence>MFGKLHLIFFIAVVAHHLASADKIDDALAKLQKIVDEEVAEANKQLDAAKAQVDAFAAQVQDQAKKAMNSTEESFRKQLDALKEKAKAKGVNIDECLGENEKKLIDLPNVASNDMIHGATDRVNEAIGYIQTGLNQVKQAADDVATIKAEVKKCGHGWKAIKCIAKLLIKVEEEIVELPKNLHDAVSKVVDLVENIKPRIQDCASQKVDEVESQGKKILEDIGLCVAKKLIGH</sequence>
<accession>A0A9P0KI42</accession>
<feature type="chain" id="PRO_5040234407" description="Venom polypeptide" evidence="2">
    <location>
        <begin position="22"/>
        <end position="233"/>
    </location>
</feature>
<dbReference type="OrthoDB" id="6737816at2759"/>
<evidence type="ECO:0000313" key="3">
    <source>
        <dbReference type="EMBL" id="CAH1975209.1"/>
    </source>
</evidence>
<reference evidence="3" key="1">
    <citation type="submission" date="2022-03" db="EMBL/GenBank/DDBJ databases">
        <authorList>
            <person name="Sayadi A."/>
        </authorList>
    </citation>
    <scope>NUCLEOTIDE SEQUENCE</scope>
</reference>
<evidence type="ECO:0000313" key="4">
    <source>
        <dbReference type="Proteomes" id="UP001152888"/>
    </source>
</evidence>
<evidence type="ECO:0008006" key="5">
    <source>
        <dbReference type="Google" id="ProtNLM"/>
    </source>
</evidence>
<comment type="caution">
    <text evidence="3">The sequence shown here is derived from an EMBL/GenBank/DDBJ whole genome shotgun (WGS) entry which is preliminary data.</text>
</comment>
<feature type="coiled-coil region" evidence="1">
    <location>
        <begin position="32"/>
        <end position="85"/>
    </location>
</feature>
<evidence type="ECO:0000256" key="2">
    <source>
        <dbReference type="SAM" id="SignalP"/>
    </source>
</evidence>
<dbReference type="Proteomes" id="UP001152888">
    <property type="component" value="Unassembled WGS sequence"/>
</dbReference>